<feature type="binding site" evidence="3">
    <location>
        <begin position="14"/>
        <end position="19"/>
    </location>
    <ligand>
        <name>NADP(+)</name>
        <dbReference type="ChEBI" id="CHEBI:58349"/>
    </ligand>
</feature>
<name>A0A1L9RN51_ASPWE</name>
<dbReference type="PANTHER" id="PTHR11645">
    <property type="entry name" value="PYRROLINE-5-CARBOXYLATE REDUCTASE"/>
    <property type="match status" value="1"/>
</dbReference>
<evidence type="ECO:0000313" key="6">
    <source>
        <dbReference type="EMBL" id="OJJ36379.1"/>
    </source>
</evidence>
<gene>
    <name evidence="6" type="ORF">ASPWEDRAFT_405376</name>
</gene>
<dbReference type="PIRSF" id="PIRSF000193">
    <property type="entry name" value="Pyrrol-5-carb_rd"/>
    <property type="match status" value="1"/>
</dbReference>
<dbReference type="GeneID" id="63751188"/>
<accession>A0A1L9RN51</accession>
<comment type="similarity">
    <text evidence="1">Belongs to the pyrroline-5-carboxylate reductase family.</text>
</comment>
<keyword evidence="7" id="KW-1185">Reference proteome</keyword>
<dbReference type="Proteomes" id="UP000184383">
    <property type="component" value="Unassembled WGS sequence"/>
</dbReference>
<dbReference type="STRING" id="1073089.A0A1L9RN51"/>
<feature type="domain" description="Pyrroline-5-carboxylate reductase dimerisation" evidence="5">
    <location>
        <begin position="187"/>
        <end position="288"/>
    </location>
</feature>
<dbReference type="Pfam" id="PF14748">
    <property type="entry name" value="P5CR_dimer"/>
    <property type="match status" value="1"/>
</dbReference>
<feature type="binding site" evidence="3">
    <location>
        <position position="67"/>
    </location>
    <ligand>
        <name>NADPH</name>
        <dbReference type="ChEBI" id="CHEBI:57783"/>
    </ligand>
</feature>
<dbReference type="Gene3D" id="3.40.50.720">
    <property type="entry name" value="NAD(P)-binding Rossmann-like Domain"/>
    <property type="match status" value="1"/>
</dbReference>
<evidence type="ECO:0000256" key="3">
    <source>
        <dbReference type="PIRSR" id="PIRSR000193-1"/>
    </source>
</evidence>
<dbReference type="InterPro" id="IPR008927">
    <property type="entry name" value="6-PGluconate_DH-like_C_sf"/>
</dbReference>
<dbReference type="SUPFAM" id="SSF51735">
    <property type="entry name" value="NAD(P)-binding Rossmann-fold domains"/>
    <property type="match status" value="1"/>
</dbReference>
<keyword evidence="2" id="KW-0560">Oxidoreductase</keyword>
<dbReference type="GO" id="GO:0055129">
    <property type="term" value="P:L-proline biosynthetic process"/>
    <property type="evidence" value="ECO:0007669"/>
    <property type="project" value="TreeGrafter"/>
</dbReference>
<protein>
    <recommendedName>
        <fullName evidence="5">Pyrroline-5-carboxylate reductase dimerisation domain-containing protein</fullName>
    </recommendedName>
</protein>
<dbReference type="RefSeq" id="XP_040690055.1">
    <property type="nucleotide sequence ID" value="XM_040835340.1"/>
</dbReference>
<keyword evidence="3" id="KW-0521">NADP</keyword>
<dbReference type="InterPro" id="IPR036291">
    <property type="entry name" value="NAD(P)-bd_dom_sf"/>
</dbReference>
<dbReference type="Gene3D" id="1.10.3730.10">
    <property type="entry name" value="ProC C-terminal domain-like"/>
    <property type="match status" value="1"/>
</dbReference>
<dbReference type="HAMAP" id="MF_01925">
    <property type="entry name" value="P5C_reductase"/>
    <property type="match status" value="1"/>
</dbReference>
<dbReference type="PANTHER" id="PTHR11645:SF0">
    <property type="entry name" value="PYRROLINE-5-CARBOXYLATE REDUCTASE 3"/>
    <property type="match status" value="1"/>
</dbReference>
<dbReference type="OrthoDB" id="10263291at2759"/>
<dbReference type="EMBL" id="KV878211">
    <property type="protein sequence ID" value="OJJ36379.1"/>
    <property type="molecule type" value="Genomic_DNA"/>
</dbReference>
<feature type="region of interest" description="Disordered" evidence="4">
    <location>
        <begin position="293"/>
        <end position="313"/>
    </location>
</feature>
<dbReference type="VEuPathDB" id="FungiDB:ASPWEDRAFT_405376"/>
<feature type="binding site" evidence="3">
    <location>
        <position position="45"/>
    </location>
    <ligand>
        <name>NADP(+)</name>
        <dbReference type="ChEBI" id="CHEBI:58349"/>
    </ligand>
</feature>
<organism evidence="6 7">
    <name type="scientific">Aspergillus wentii DTO 134E9</name>
    <dbReference type="NCBI Taxonomy" id="1073089"/>
    <lineage>
        <taxon>Eukaryota</taxon>
        <taxon>Fungi</taxon>
        <taxon>Dikarya</taxon>
        <taxon>Ascomycota</taxon>
        <taxon>Pezizomycotina</taxon>
        <taxon>Eurotiomycetes</taxon>
        <taxon>Eurotiomycetidae</taxon>
        <taxon>Eurotiales</taxon>
        <taxon>Aspergillaceae</taxon>
        <taxon>Aspergillus</taxon>
        <taxon>Aspergillus subgen. Cremei</taxon>
    </lineage>
</organism>
<reference evidence="7" key="1">
    <citation type="journal article" date="2017" name="Genome Biol.">
        <title>Comparative genomics reveals high biological diversity and specific adaptations in the industrially and medically important fungal genus Aspergillus.</title>
        <authorList>
            <person name="de Vries R.P."/>
            <person name="Riley R."/>
            <person name="Wiebenga A."/>
            <person name="Aguilar-Osorio G."/>
            <person name="Amillis S."/>
            <person name="Uchima C.A."/>
            <person name="Anderluh G."/>
            <person name="Asadollahi M."/>
            <person name="Askin M."/>
            <person name="Barry K."/>
            <person name="Battaglia E."/>
            <person name="Bayram O."/>
            <person name="Benocci T."/>
            <person name="Braus-Stromeyer S.A."/>
            <person name="Caldana C."/>
            <person name="Canovas D."/>
            <person name="Cerqueira G.C."/>
            <person name="Chen F."/>
            <person name="Chen W."/>
            <person name="Choi C."/>
            <person name="Clum A."/>
            <person name="Dos Santos R.A."/>
            <person name="Damasio A.R."/>
            <person name="Diallinas G."/>
            <person name="Emri T."/>
            <person name="Fekete E."/>
            <person name="Flipphi M."/>
            <person name="Freyberg S."/>
            <person name="Gallo A."/>
            <person name="Gournas C."/>
            <person name="Habgood R."/>
            <person name="Hainaut M."/>
            <person name="Harispe M.L."/>
            <person name="Henrissat B."/>
            <person name="Hilden K.S."/>
            <person name="Hope R."/>
            <person name="Hossain A."/>
            <person name="Karabika E."/>
            <person name="Karaffa L."/>
            <person name="Karanyi Z."/>
            <person name="Krasevec N."/>
            <person name="Kuo A."/>
            <person name="Kusch H."/>
            <person name="LaButti K."/>
            <person name="Lagendijk E.L."/>
            <person name="Lapidus A."/>
            <person name="Levasseur A."/>
            <person name="Lindquist E."/>
            <person name="Lipzen A."/>
            <person name="Logrieco A.F."/>
            <person name="MacCabe A."/>
            <person name="Maekelae M.R."/>
            <person name="Malavazi I."/>
            <person name="Melin P."/>
            <person name="Meyer V."/>
            <person name="Mielnichuk N."/>
            <person name="Miskei M."/>
            <person name="Molnar A.P."/>
            <person name="Mule G."/>
            <person name="Ngan C.Y."/>
            <person name="Orejas M."/>
            <person name="Orosz E."/>
            <person name="Ouedraogo J.P."/>
            <person name="Overkamp K.M."/>
            <person name="Park H.-S."/>
            <person name="Perrone G."/>
            <person name="Piumi F."/>
            <person name="Punt P.J."/>
            <person name="Ram A.F."/>
            <person name="Ramon A."/>
            <person name="Rauscher S."/>
            <person name="Record E."/>
            <person name="Riano-Pachon D.M."/>
            <person name="Robert V."/>
            <person name="Roehrig J."/>
            <person name="Ruller R."/>
            <person name="Salamov A."/>
            <person name="Salih N.S."/>
            <person name="Samson R.A."/>
            <person name="Sandor E."/>
            <person name="Sanguinetti M."/>
            <person name="Schuetze T."/>
            <person name="Sepcic K."/>
            <person name="Shelest E."/>
            <person name="Sherlock G."/>
            <person name="Sophianopoulou V."/>
            <person name="Squina F.M."/>
            <person name="Sun H."/>
            <person name="Susca A."/>
            <person name="Todd R.B."/>
            <person name="Tsang A."/>
            <person name="Unkles S.E."/>
            <person name="van de Wiele N."/>
            <person name="van Rossen-Uffink D."/>
            <person name="Oliveira J.V."/>
            <person name="Vesth T.C."/>
            <person name="Visser J."/>
            <person name="Yu J.-H."/>
            <person name="Zhou M."/>
            <person name="Andersen M.R."/>
            <person name="Archer D.B."/>
            <person name="Baker S.E."/>
            <person name="Benoit I."/>
            <person name="Brakhage A.A."/>
            <person name="Braus G.H."/>
            <person name="Fischer R."/>
            <person name="Frisvad J.C."/>
            <person name="Goldman G.H."/>
            <person name="Houbraken J."/>
            <person name="Oakley B."/>
            <person name="Pocsi I."/>
            <person name="Scazzocchio C."/>
            <person name="Seiboth B."/>
            <person name="vanKuyk P.A."/>
            <person name="Wortman J."/>
            <person name="Dyer P.S."/>
            <person name="Grigoriev I.V."/>
        </authorList>
    </citation>
    <scope>NUCLEOTIDE SEQUENCE [LARGE SCALE GENOMIC DNA]</scope>
    <source>
        <strain evidence="7">DTO 134E9</strain>
    </source>
</reference>
<evidence type="ECO:0000259" key="5">
    <source>
        <dbReference type="Pfam" id="PF14748"/>
    </source>
</evidence>
<evidence type="ECO:0000256" key="4">
    <source>
        <dbReference type="SAM" id="MobiDB-lite"/>
    </source>
</evidence>
<dbReference type="AlphaFoldDB" id="A0A1L9RN51"/>
<dbReference type="InterPro" id="IPR029036">
    <property type="entry name" value="P5CR_dimer"/>
</dbReference>
<evidence type="ECO:0000256" key="1">
    <source>
        <dbReference type="ARBA" id="ARBA00005525"/>
    </source>
</evidence>
<sequence>MPAMPPVQIQLTIIGCGTLGRNIVDGLLRSVSLQPTKNYRLSLTTRNPQQLSGLQRDYPTALVTADNKDARIWQGSPPSPLHIVVIGTQPQYTASVCRDISEAYMSFHRSPHVPVVVTVCPGITMSQLAQELPPRAPIVRSMPNTPVAAGQGATALFANQWVDAKSMNQVDHVFRAISPTVEVLDREEMMDVVAAVSGSAPAYAFHLMRSLADAATARGIPAHAAQDLIVQSFLGAAMLARQCPPESLSKLLSDVCVPGGSTAKAMATLDNYRASEVVDQAVQASWVANQAMGDSWTRQNDGTDDPAKATHKI</sequence>
<evidence type="ECO:0000256" key="2">
    <source>
        <dbReference type="ARBA" id="ARBA00023002"/>
    </source>
</evidence>
<dbReference type="GO" id="GO:0004735">
    <property type="term" value="F:pyrroline-5-carboxylate reductase activity"/>
    <property type="evidence" value="ECO:0007669"/>
    <property type="project" value="InterPro"/>
</dbReference>
<dbReference type="SUPFAM" id="SSF48179">
    <property type="entry name" value="6-phosphogluconate dehydrogenase C-terminal domain-like"/>
    <property type="match status" value="1"/>
</dbReference>
<evidence type="ECO:0000313" key="7">
    <source>
        <dbReference type="Proteomes" id="UP000184383"/>
    </source>
</evidence>
<proteinExistence type="inferred from homology"/>
<dbReference type="InterPro" id="IPR000304">
    <property type="entry name" value="Pyrroline-COOH_reductase"/>
</dbReference>